<evidence type="ECO:0000313" key="6">
    <source>
        <dbReference type="EnsemblMetazoa" id="MESCA007351-PA"/>
    </source>
</evidence>
<evidence type="ECO:0000256" key="2">
    <source>
        <dbReference type="ARBA" id="ARBA00024195"/>
    </source>
</evidence>
<dbReference type="PANTHER" id="PTHR24256">
    <property type="entry name" value="TRYPTASE-RELATED"/>
    <property type="match status" value="1"/>
</dbReference>
<dbReference type="Pfam" id="PF00089">
    <property type="entry name" value="Trypsin"/>
    <property type="match status" value="2"/>
</dbReference>
<dbReference type="InterPro" id="IPR051487">
    <property type="entry name" value="Ser/Thr_Proteases_Immune/Dev"/>
</dbReference>
<dbReference type="InterPro" id="IPR033116">
    <property type="entry name" value="TRYPSIN_SER"/>
</dbReference>
<dbReference type="OMA" id="WIITANH"/>
<dbReference type="EMBL" id="CAQQ02132914">
    <property type="status" value="NOT_ANNOTATED_CDS"/>
    <property type="molecule type" value="Genomic_DNA"/>
</dbReference>
<dbReference type="InterPro" id="IPR018114">
    <property type="entry name" value="TRYPSIN_HIS"/>
</dbReference>
<dbReference type="Proteomes" id="UP000015102">
    <property type="component" value="Unassembled WGS sequence"/>
</dbReference>
<comment type="similarity">
    <text evidence="2">Belongs to the peptidase S1 family. CLIP subfamily.</text>
</comment>
<accession>T1GUE1</accession>
<dbReference type="SMART" id="SM00020">
    <property type="entry name" value="Tryp_SPc"/>
    <property type="match status" value="1"/>
</dbReference>
<keyword evidence="3" id="KW-0378">Hydrolase</keyword>
<sequence length="219" mass="24109">MLFIVSVLFYLGATNAQERIFGGEAAVEGQFPYQAGLKTWDYNGRGSVCGGAIVNDHWILTAAHCIDGVSKWNLDQRRTMVYLPEPIELNNFVKPVELHLDSDESYVGENVNVAGWGMNSPEGIPPNLLYTQLKVQDPKVCQDFFPIPFDESQICVAATKTQSACPGDSGGPLVLADRPNYISIGIVSFGMDCFKGDPIGFARNSAQKKFIEETMNSRY</sequence>
<organism evidence="6 7">
    <name type="scientific">Megaselia scalaris</name>
    <name type="common">Humpbacked fly</name>
    <name type="synonym">Phora scalaris</name>
    <dbReference type="NCBI Taxonomy" id="36166"/>
    <lineage>
        <taxon>Eukaryota</taxon>
        <taxon>Metazoa</taxon>
        <taxon>Ecdysozoa</taxon>
        <taxon>Arthropoda</taxon>
        <taxon>Hexapoda</taxon>
        <taxon>Insecta</taxon>
        <taxon>Pterygota</taxon>
        <taxon>Neoptera</taxon>
        <taxon>Endopterygota</taxon>
        <taxon>Diptera</taxon>
        <taxon>Brachycera</taxon>
        <taxon>Muscomorpha</taxon>
        <taxon>Platypezoidea</taxon>
        <taxon>Phoridae</taxon>
        <taxon>Megaseliini</taxon>
        <taxon>Megaselia</taxon>
    </lineage>
</organism>
<evidence type="ECO:0000313" key="7">
    <source>
        <dbReference type="Proteomes" id="UP000015102"/>
    </source>
</evidence>
<keyword evidence="3" id="KW-0720">Serine protease</keyword>
<feature type="chain" id="PRO_5004577719" description="Peptidase S1 domain-containing protein" evidence="4">
    <location>
        <begin position="17"/>
        <end position="219"/>
    </location>
</feature>
<dbReference type="EnsemblMetazoa" id="MESCA007351-RA">
    <property type="protein sequence ID" value="MESCA007351-PA"/>
    <property type="gene ID" value="MESCA007351"/>
</dbReference>
<dbReference type="SUPFAM" id="SSF50494">
    <property type="entry name" value="Trypsin-like serine proteases"/>
    <property type="match status" value="1"/>
</dbReference>
<dbReference type="CDD" id="cd00190">
    <property type="entry name" value="Tryp_SPc"/>
    <property type="match status" value="1"/>
</dbReference>
<dbReference type="GO" id="GO:0006508">
    <property type="term" value="P:proteolysis"/>
    <property type="evidence" value="ECO:0007669"/>
    <property type="project" value="UniProtKB-KW"/>
</dbReference>
<dbReference type="PRINTS" id="PR00722">
    <property type="entry name" value="CHYMOTRYPSIN"/>
</dbReference>
<dbReference type="InterPro" id="IPR009003">
    <property type="entry name" value="Peptidase_S1_PA"/>
</dbReference>
<protein>
    <recommendedName>
        <fullName evidence="5">Peptidase S1 domain-containing protein</fullName>
    </recommendedName>
</protein>
<dbReference type="GO" id="GO:0004252">
    <property type="term" value="F:serine-type endopeptidase activity"/>
    <property type="evidence" value="ECO:0007669"/>
    <property type="project" value="InterPro"/>
</dbReference>
<dbReference type="InterPro" id="IPR001254">
    <property type="entry name" value="Trypsin_dom"/>
</dbReference>
<name>T1GUE1_MEGSC</name>
<dbReference type="Gene3D" id="2.40.10.10">
    <property type="entry name" value="Trypsin-like serine proteases"/>
    <property type="match status" value="2"/>
</dbReference>
<dbReference type="HOGENOM" id="CLU_006842_7_6_1"/>
<feature type="domain" description="Peptidase S1" evidence="5">
    <location>
        <begin position="20"/>
        <end position="216"/>
    </location>
</feature>
<evidence type="ECO:0000256" key="3">
    <source>
        <dbReference type="RuleBase" id="RU363034"/>
    </source>
</evidence>
<dbReference type="InterPro" id="IPR001314">
    <property type="entry name" value="Peptidase_S1A"/>
</dbReference>
<dbReference type="STRING" id="36166.T1GUE1"/>
<dbReference type="PROSITE" id="PS00135">
    <property type="entry name" value="TRYPSIN_SER"/>
    <property type="match status" value="1"/>
</dbReference>
<reference evidence="6" key="2">
    <citation type="submission" date="2015-06" db="UniProtKB">
        <authorList>
            <consortium name="EnsemblMetazoa"/>
        </authorList>
    </citation>
    <scope>IDENTIFICATION</scope>
</reference>
<dbReference type="InterPro" id="IPR043504">
    <property type="entry name" value="Peptidase_S1_PA_chymotrypsin"/>
</dbReference>
<evidence type="ECO:0000256" key="1">
    <source>
        <dbReference type="ARBA" id="ARBA00023157"/>
    </source>
</evidence>
<reference evidence="7" key="1">
    <citation type="submission" date="2013-02" db="EMBL/GenBank/DDBJ databases">
        <authorList>
            <person name="Hughes D."/>
        </authorList>
    </citation>
    <scope>NUCLEOTIDE SEQUENCE</scope>
    <source>
        <strain>Durham</strain>
        <strain evidence="7">NC isolate 2 -- Noor lab</strain>
    </source>
</reference>
<proteinExistence type="inferred from homology"/>
<keyword evidence="7" id="KW-1185">Reference proteome</keyword>
<keyword evidence="3" id="KW-0645">Protease</keyword>
<dbReference type="PROSITE" id="PS00134">
    <property type="entry name" value="TRYPSIN_HIS"/>
    <property type="match status" value="1"/>
</dbReference>
<dbReference type="AlphaFoldDB" id="T1GUE1"/>
<keyword evidence="1" id="KW-1015">Disulfide bond</keyword>
<dbReference type="PROSITE" id="PS50240">
    <property type="entry name" value="TRYPSIN_DOM"/>
    <property type="match status" value="1"/>
</dbReference>
<evidence type="ECO:0000256" key="4">
    <source>
        <dbReference type="SAM" id="SignalP"/>
    </source>
</evidence>
<feature type="signal peptide" evidence="4">
    <location>
        <begin position="1"/>
        <end position="16"/>
    </location>
</feature>
<evidence type="ECO:0000259" key="5">
    <source>
        <dbReference type="PROSITE" id="PS50240"/>
    </source>
</evidence>
<keyword evidence="4" id="KW-0732">Signal</keyword>